<evidence type="ECO:0000256" key="1">
    <source>
        <dbReference type="SAM" id="MobiDB-lite"/>
    </source>
</evidence>
<dbReference type="RefSeq" id="WP_227709996.1">
    <property type="nucleotide sequence ID" value="NZ_JAJEQW010000005.1"/>
</dbReference>
<evidence type="ECO:0000256" key="2">
    <source>
        <dbReference type="SAM" id="SignalP"/>
    </source>
</evidence>
<dbReference type="EMBL" id="JAJEQW010000005">
    <property type="protein sequence ID" value="MCC2241983.1"/>
    <property type="molecule type" value="Genomic_DNA"/>
</dbReference>
<name>A0AAW4WB44_9FIRM</name>
<reference evidence="3" key="1">
    <citation type="submission" date="2021-10" db="EMBL/GenBank/DDBJ databases">
        <title>Anaerobic single-cell dispensing facilitates the cultivation of human gut bacteria.</title>
        <authorList>
            <person name="Afrizal A."/>
        </authorList>
    </citation>
    <scope>NUCLEOTIDE SEQUENCE</scope>
    <source>
        <strain evidence="3">CLA-AA-H204</strain>
    </source>
</reference>
<gene>
    <name evidence="3" type="ORF">LKD47_06670</name>
</gene>
<feature type="signal peptide" evidence="2">
    <location>
        <begin position="1"/>
        <end position="19"/>
    </location>
</feature>
<feature type="compositionally biased region" description="Acidic residues" evidence="1">
    <location>
        <begin position="44"/>
        <end position="56"/>
    </location>
</feature>
<evidence type="ECO:0008006" key="5">
    <source>
        <dbReference type="Google" id="ProtNLM"/>
    </source>
</evidence>
<dbReference type="AlphaFoldDB" id="A0AAW4WB44"/>
<comment type="caution">
    <text evidence="3">The sequence shown here is derived from an EMBL/GenBank/DDBJ whole genome shotgun (WGS) entry which is preliminary data.</text>
</comment>
<evidence type="ECO:0000313" key="4">
    <source>
        <dbReference type="Proteomes" id="UP001198893"/>
    </source>
</evidence>
<dbReference type="SUPFAM" id="SSF53850">
    <property type="entry name" value="Periplasmic binding protein-like II"/>
    <property type="match status" value="1"/>
</dbReference>
<dbReference type="Gene3D" id="3.40.190.10">
    <property type="entry name" value="Periplasmic binding protein-like II"/>
    <property type="match status" value="1"/>
</dbReference>
<organism evidence="3 4">
    <name type="scientific">Roseburia amylophila</name>
    <dbReference type="NCBI Taxonomy" id="2981794"/>
    <lineage>
        <taxon>Bacteria</taxon>
        <taxon>Bacillati</taxon>
        <taxon>Bacillota</taxon>
        <taxon>Clostridia</taxon>
        <taxon>Lachnospirales</taxon>
        <taxon>Lachnospiraceae</taxon>
        <taxon>Roseburia</taxon>
    </lineage>
</organism>
<evidence type="ECO:0000313" key="3">
    <source>
        <dbReference type="EMBL" id="MCC2241983.1"/>
    </source>
</evidence>
<feature type="region of interest" description="Disordered" evidence="1">
    <location>
        <begin position="25"/>
        <end position="64"/>
    </location>
</feature>
<dbReference type="Proteomes" id="UP001198893">
    <property type="component" value="Unassembled WGS sequence"/>
</dbReference>
<proteinExistence type="predicted"/>
<keyword evidence="2" id="KW-0732">Signal</keyword>
<dbReference type="PROSITE" id="PS51257">
    <property type="entry name" value="PROKAR_LIPOPROTEIN"/>
    <property type="match status" value="1"/>
</dbReference>
<sequence length="477" mass="52188">MKKKLISTLLCVSMVAAMVAGCGSGDDTKDANNDASTTEKTADADTDTDTDSDSTEVENTITGDPSADDAFVVWGWNDDIKNILDGPFAEQYPDLAKRIVFVNAGGSDYYQTKIDEILDDPDNELYPDLMGLEVDYVLKYVNSDWLTSVGDCGITADDYANQYQYNLDLGTVSGEDSSDANNVKALFWQATPGCFQLRADLCEKYLGTTDPAELSTMFSTWDGVLDAARKVNDASNGKCKLFSGYDECFRVLSNSRATGWYGDDDVISVDDNMTQYMDLAKTMVDEGLTYETDQWSTDWYANMEGDGETSNAALAYCGCPWFTYWSLKDTWKGNTILVNAPEQFYWGGTGLAATANCADKELAGTIIKAFTCDTDFMVSINAKNSDFVNNKEAVKKISEAGATCDFLYADAGQDIMAFYLPMADSISAKNATAEDQNINASWATQVKEYAAGNKDKDTAIADFKSAVHDSYSYLKAE</sequence>
<protein>
    <recommendedName>
        <fullName evidence="5">Carbohydrate ABC transporter substrate-binding protein</fullName>
    </recommendedName>
</protein>
<feature type="chain" id="PRO_5043677774" description="Carbohydrate ABC transporter substrate-binding protein" evidence="2">
    <location>
        <begin position="20"/>
        <end position="477"/>
    </location>
</feature>
<accession>A0AAW4WB44</accession>